<feature type="region of interest" description="Disordered" evidence="1">
    <location>
        <begin position="597"/>
        <end position="628"/>
    </location>
</feature>
<feature type="compositionally biased region" description="Basic and acidic residues" evidence="1">
    <location>
        <begin position="248"/>
        <end position="260"/>
    </location>
</feature>
<evidence type="ECO:0000313" key="3">
    <source>
        <dbReference type="Proteomes" id="UP000054845"/>
    </source>
</evidence>
<reference evidence="2 3" key="1">
    <citation type="submission" date="2014-09" db="EMBL/GenBank/DDBJ databases">
        <authorList>
            <person name="Magalhaes I.L.F."/>
            <person name="Oliveira U."/>
            <person name="Santos F.R."/>
            <person name="Vidigal T.H.D.A."/>
            <person name="Brescovit A.D."/>
            <person name="Santos A.J."/>
        </authorList>
    </citation>
    <scope>NUCLEOTIDE SEQUENCE [LARGE SCALE GENOMIC DNA]</scope>
</reference>
<feature type="region of interest" description="Disordered" evidence="1">
    <location>
        <begin position="552"/>
        <end position="574"/>
    </location>
</feature>
<feature type="compositionally biased region" description="Basic and acidic residues" evidence="1">
    <location>
        <begin position="208"/>
        <end position="236"/>
    </location>
</feature>
<dbReference type="OrthoDB" id="3362023at2759"/>
<feature type="compositionally biased region" description="Basic and acidic residues" evidence="1">
    <location>
        <begin position="122"/>
        <end position="147"/>
    </location>
</feature>
<feature type="compositionally biased region" description="Polar residues" evidence="1">
    <location>
        <begin position="261"/>
        <end position="274"/>
    </location>
</feature>
<evidence type="ECO:0000313" key="2">
    <source>
        <dbReference type="EMBL" id="CEH18892.1"/>
    </source>
</evidence>
<dbReference type="Proteomes" id="UP000054845">
    <property type="component" value="Unassembled WGS sequence"/>
</dbReference>
<name>A0A0P1BQY9_9BASI</name>
<feature type="compositionally biased region" description="Basic and acidic residues" evidence="1">
    <location>
        <begin position="175"/>
        <end position="186"/>
    </location>
</feature>
<proteinExistence type="predicted"/>
<organism evidence="2 3">
    <name type="scientific">Ceraceosorus bombacis</name>
    <dbReference type="NCBI Taxonomy" id="401625"/>
    <lineage>
        <taxon>Eukaryota</taxon>
        <taxon>Fungi</taxon>
        <taxon>Dikarya</taxon>
        <taxon>Basidiomycota</taxon>
        <taxon>Ustilaginomycotina</taxon>
        <taxon>Exobasidiomycetes</taxon>
        <taxon>Ceraceosorales</taxon>
        <taxon>Ceraceosoraceae</taxon>
        <taxon>Ceraceosorus</taxon>
    </lineage>
</organism>
<sequence length="655" mass="70609">MSNGAPAVIPLDGLPSPISIPRSAGRDSAAPSPLGTPSPGRSPDGRSPAAGSPSLGGGAGKWMQKIFSRSPRAESPAAEQTYAGWSREPSPAIGTNQAPRAPYEQSKGRGWSASPAMGDDEREARLQRERSQREAARIVDEERRAVIDRPLQGYDPRTDKPFSPRQAIADPLDPDGVRDGRLERQTRSPPGRKPVPRFEPSQELPAPDELRRMSLGTREDLARQVDPHDALSRLEGRLTPAQQIIAETRSRHLAREREEQQTALTPVRLTTQMQRGFDVGGPDSGTPAHGKQPSHPPTLPSKSPAASRRNPSDVPPSESADQVETPVRRGSKPRTTRQGAAPAGRNPAAAAGLAPGQGPLPMDMTLPQALQEMMVRFYKYERYSVPLIRSLETRLLDIERDAQMAINGDAASAHSGRDHEMDRWVGQMTGLMRHEVGQLKAATREIREGRELLAQVVSRSAGTQPGSAFLPRAQSAENAVIAASSALVAEKNLKSPSPSQASIFQTADEDGENVRSFEAPPSSISAKIGSDYQLQGQDVVEEHEQDVLSVQDTPVAASRVQRRGKGASDTSQATYVPARSAATNAATTSPLRRATLTAPVQAPSYIGGRTSPTPSSHSAHSSNARSQRPAAQSYALLVAFWQRQHLSIQVRQDRR</sequence>
<dbReference type="AlphaFoldDB" id="A0A0P1BQY9"/>
<dbReference type="EMBL" id="CCYA01000276">
    <property type="protein sequence ID" value="CEH18892.1"/>
    <property type="molecule type" value="Genomic_DNA"/>
</dbReference>
<protein>
    <submittedName>
        <fullName evidence="2">Uncharacterized protein</fullName>
    </submittedName>
</protein>
<feature type="compositionally biased region" description="Low complexity" evidence="1">
    <location>
        <begin position="337"/>
        <end position="359"/>
    </location>
</feature>
<accession>A0A0P1BQY9</accession>
<feature type="region of interest" description="Disordered" evidence="1">
    <location>
        <begin position="1"/>
        <end position="359"/>
    </location>
</feature>
<keyword evidence="3" id="KW-1185">Reference proteome</keyword>
<feature type="compositionally biased region" description="Low complexity" evidence="1">
    <location>
        <begin position="609"/>
        <end position="626"/>
    </location>
</feature>
<feature type="compositionally biased region" description="Low complexity" evidence="1">
    <location>
        <begin position="37"/>
        <end position="53"/>
    </location>
</feature>
<evidence type="ECO:0000256" key="1">
    <source>
        <dbReference type="SAM" id="MobiDB-lite"/>
    </source>
</evidence>